<feature type="region of interest" description="Disordered" evidence="1">
    <location>
        <begin position="65"/>
        <end position="90"/>
    </location>
</feature>
<gene>
    <name evidence="2" type="ORF">Q8A49_14735</name>
</gene>
<evidence type="ECO:0000256" key="1">
    <source>
        <dbReference type="SAM" id="MobiDB-lite"/>
    </source>
</evidence>
<accession>A0ABU7KR46</accession>
<dbReference type="Proteomes" id="UP001348641">
    <property type="component" value="Unassembled WGS sequence"/>
</dbReference>
<proteinExistence type="predicted"/>
<protein>
    <recommendedName>
        <fullName evidence="4">XRE family transcriptional regulator</fullName>
    </recommendedName>
</protein>
<dbReference type="RefSeq" id="WP_330158817.1">
    <property type="nucleotide sequence ID" value="NZ_BAAAJA010000049.1"/>
</dbReference>
<organism evidence="2 3">
    <name type="scientific">Nocardiopsis tropica</name>
    <dbReference type="NCBI Taxonomy" id="109330"/>
    <lineage>
        <taxon>Bacteria</taxon>
        <taxon>Bacillati</taxon>
        <taxon>Actinomycetota</taxon>
        <taxon>Actinomycetes</taxon>
        <taxon>Streptosporangiales</taxon>
        <taxon>Nocardiopsidaceae</taxon>
        <taxon>Nocardiopsis</taxon>
    </lineage>
</organism>
<dbReference type="EMBL" id="JAUUCC010000033">
    <property type="protein sequence ID" value="MEE2051754.1"/>
    <property type="molecule type" value="Genomic_DNA"/>
</dbReference>
<sequence>MTDQRKQLGTLIDDHILVSGKEYRTVAAEAGVSVETLGKARRGEKINSRSLRKIEAALGWAPGTSDHILAGTTPPAATDPGPLLVPRGGRPPIEATDPELRLEGKAPLRDGELLEAWVRDDGRWHYHYATDDLDLRTAFEAGLSLEDAVRKLRAMAAIHRSDM</sequence>
<evidence type="ECO:0000313" key="2">
    <source>
        <dbReference type="EMBL" id="MEE2051754.1"/>
    </source>
</evidence>
<reference evidence="2 3" key="1">
    <citation type="submission" date="2023-07" db="EMBL/GenBank/DDBJ databases">
        <authorList>
            <person name="Girao M."/>
            <person name="Carvalho M.F."/>
        </authorList>
    </citation>
    <scope>NUCLEOTIDE SEQUENCE [LARGE SCALE GENOMIC DNA]</scope>
    <source>
        <strain evidence="2 3">66/93</strain>
    </source>
</reference>
<evidence type="ECO:0000313" key="3">
    <source>
        <dbReference type="Proteomes" id="UP001348641"/>
    </source>
</evidence>
<name>A0ABU7KR46_9ACTN</name>
<comment type="caution">
    <text evidence="2">The sequence shown here is derived from an EMBL/GenBank/DDBJ whole genome shotgun (WGS) entry which is preliminary data.</text>
</comment>
<feature type="compositionally biased region" description="Low complexity" evidence="1">
    <location>
        <begin position="69"/>
        <end position="90"/>
    </location>
</feature>
<evidence type="ECO:0008006" key="4">
    <source>
        <dbReference type="Google" id="ProtNLM"/>
    </source>
</evidence>